<comment type="caution">
    <text evidence="2">The sequence shown here is derived from an EMBL/GenBank/DDBJ whole genome shotgun (WGS) entry which is preliminary data.</text>
</comment>
<proteinExistence type="predicted"/>
<evidence type="ECO:0008006" key="4">
    <source>
        <dbReference type="Google" id="ProtNLM"/>
    </source>
</evidence>
<gene>
    <name evidence="2" type="ORF">D8M05_09630</name>
</gene>
<dbReference type="Pfam" id="PF14039">
    <property type="entry name" value="YusW"/>
    <property type="match status" value="1"/>
</dbReference>
<dbReference type="OrthoDB" id="2452750at2"/>
<dbReference type="EMBL" id="RBZO01000013">
    <property type="protein sequence ID" value="RKQ15521.1"/>
    <property type="molecule type" value="Genomic_DNA"/>
</dbReference>
<keyword evidence="1" id="KW-0732">Signal</keyword>
<dbReference type="PROSITE" id="PS51257">
    <property type="entry name" value="PROKAR_LIPOPROTEIN"/>
    <property type="match status" value="1"/>
</dbReference>
<dbReference type="InterPro" id="IPR025623">
    <property type="entry name" value="YusW"/>
</dbReference>
<accession>A0A494YZA4</accession>
<keyword evidence="3" id="KW-1185">Reference proteome</keyword>
<sequence length="162" mass="18525">MKKRILTAVFIMVAFFMTACGNDDNEDASKKLNENKTVESKEVLSPMDDMKNKLEQLNYSTVDFEVLYFDSEFEGEIREEDGLVEAEFYDPFNSIDARGPDAFDAMFPIVHDLEINPDMKDDEAISSSINSFNIPKEFLKAELQITFSDGTEKTFKITNNEL</sequence>
<dbReference type="AlphaFoldDB" id="A0A494YZA4"/>
<organism evidence="2 3">
    <name type="scientific">Oceanobacillus bengalensis</name>
    <dbReference type="NCBI Taxonomy" id="1435466"/>
    <lineage>
        <taxon>Bacteria</taxon>
        <taxon>Bacillati</taxon>
        <taxon>Bacillota</taxon>
        <taxon>Bacilli</taxon>
        <taxon>Bacillales</taxon>
        <taxon>Bacillaceae</taxon>
        <taxon>Oceanobacillus</taxon>
    </lineage>
</organism>
<reference evidence="2 3" key="1">
    <citation type="journal article" date="2015" name="Antonie Van Leeuwenhoek">
        <title>Oceanobacillus bengalensis sp. nov., a bacterium isolated from seawater of the Bay of Bengal.</title>
        <authorList>
            <person name="Yongchang O."/>
            <person name="Xiang W."/>
            <person name="Wang G."/>
        </authorList>
    </citation>
    <scope>NUCLEOTIDE SEQUENCE [LARGE SCALE GENOMIC DNA]</scope>
    <source>
        <strain evidence="2 3">MCCC 1K00260</strain>
    </source>
</reference>
<feature type="signal peptide" evidence="1">
    <location>
        <begin position="1"/>
        <end position="21"/>
    </location>
</feature>
<protein>
    <recommendedName>
        <fullName evidence="4">YusW-like protein</fullName>
    </recommendedName>
</protein>
<evidence type="ECO:0000313" key="3">
    <source>
        <dbReference type="Proteomes" id="UP000281813"/>
    </source>
</evidence>
<evidence type="ECO:0000313" key="2">
    <source>
        <dbReference type="EMBL" id="RKQ15521.1"/>
    </source>
</evidence>
<feature type="chain" id="PRO_5038863244" description="YusW-like protein" evidence="1">
    <location>
        <begin position="22"/>
        <end position="162"/>
    </location>
</feature>
<evidence type="ECO:0000256" key="1">
    <source>
        <dbReference type="SAM" id="SignalP"/>
    </source>
</evidence>
<dbReference type="RefSeq" id="WP_121131231.1">
    <property type="nucleotide sequence ID" value="NZ_JBHUFK010000043.1"/>
</dbReference>
<name>A0A494YZA4_9BACI</name>
<dbReference type="Proteomes" id="UP000281813">
    <property type="component" value="Unassembled WGS sequence"/>
</dbReference>